<dbReference type="GO" id="GO:0004519">
    <property type="term" value="F:endonuclease activity"/>
    <property type="evidence" value="ECO:0007669"/>
    <property type="project" value="UniProtKB-KW"/>
</dbReference>
<dbReference type="InterPro" id="IPR050951">
    <property type="entry name" value="Retrovirus_Pol_polyprotein"/>
</dbReference>
<comment type="caution">
    <text evidence="10">The sequence shown here is derived from an EMBL/GenBank/DDBJ whole genome shotgun (WGS) entry which is preliminary data.</text>
</comment>
<evidence type="ECO:0000256" key="7">
    <source>
        <dbReference type="SAM" id="MobiDB-lite"/>
    </source>
</evidence>
<dbReference type="SUPFAM" id="SSF56672">
    <property type="entry name" value="DNA/RNA polymerases"/>
    <property type="match status" value="1"/>
</dbReference>
<dbReference type="InterPro" id="IPR041373">
    <property type="entry name" value="RT_RNaseH"/>
</dbReference>
<accession>A0A8J6LI33</accession>
<feature type="compositionally biased region" description="Polar residues" evidence="7">
    <location>
        <begin position="722"/>
        <end position="733"/>
    </location>
</feature>
<dbReference type="Proteomes" id="UP000719412">
    <property type="component" value="Unassembled WGS sequence"/>
</dbReference>
<dbReference type="PANTHER" id="PTHR37984">
    <property type="entry name" value="PROTEIN CBG26694"/>
    <property type="match status" value="1"/>
</dbReference>
<keyword evidence="5" id="KW-0378">Hydrolase</keyword>
<evidence type="ECO:0000256" key="1">
    <source>
        <dbReference type="ARBA" id="ARBA00022679"/>
    </source>
</evidence>
<evidence type="ECO:0000256" key="2">
    <source>
        <dbReference type="ARBA" id="ARBA00022695"/>
    </source>
</evidence>
<gene>
    <name evidence="10" type="ORF">GEV33_008405</name>
</gene>
<organism evidence="10 11">
    <name type="scientific">Tenebrio molitor</name>
    <name type="common">Yellow mealworm beetle</name>
    <dbReference type="NCBI Taxonomy" id="7067"/>
    <lineage>
        <taxon>Eukaryota</taxon>
        <taxon>Metazoa</taxon>
        <taxon>Ecdysozoa</taxon>
        <taxon>Arthropoda</taxon>
        <taxon>Hexapoda</taxon>
        <taxon>Insecta</taxon>
        <taxon>Pterygota</taxon>
        <taxon>Neoptera</taxon>
        <taxon>Endopterygota</taxon>
        <taxon>Coleoptera</taxon>
        <taxon>Polyphaga</taxon>
        <taxon>Cucujiformia</taxon>
        <taxon>Tenebrionidae</taxon>
        <taxon>Tenebrio</taxon>
    </lineage>
</organism>
<keyword evidence="4" id="KW-0255">Endonuclease</keyword>
<dbReference type="Pfam" id="PF17917">
    <property type="entry name" value="RT_RNaseH"/>
    <property type="match status" value="1"/>
</dbReference>
<evidence type="ECO:0000313" key="11">
    <source>
        <dbReference type="Proteomes" id="UP000719412"/>
    </source>
</evidence>
<reference evidence="10" key="1">
    <citation type="journal article" date="2020" name="J Insects Food Feed">
        <title>The yellow mealworm (Tenebrio molitor) genome: a resource for the emerging insects as food and feed industry.</title>
        <authorList>
            <person name="Eriksson T."/>
            <person name="Andere A."/>
            <person name="Kelstrup H."/>
            <person name="Emery V."/>
            <person name="Picard C."/>
        </authorList>
    </citation>
    <scope>NUCLEOTIDE SEQUENCE</scope>
    <source>
        <strain evidence="10">Stoneville</strain>
        <tissue evidence="10">Whole head</tissue>
    </source>
</reference>
<evidence type="ECO:0000256" key="3">
    <source>
        <dbReference type="ARBA" id="ARBA00022722"/>
    </source>
</evidence>
<feature type="compositionally biased region" description="Polar residues" evidence="7">
    <location>
        <begin position="1"/>
        <end position="40"/>
    </location>
</feature>
<proteinExistence type="predicted"/>
<feature type="domain" description="Reverse transcriptase RNase H-like" evidence="9">
    <location>
        <begin position="393"/>
        <end position="450"/>
    </location>
</feature>
<evidence type="ECO:0000259" key="9">
    <source>
        <dbReference type="Pfam" id="PF17917"/>
    </source>
</evidence>
<evidence type="ECO:0000256" key="5">
    <source>
        <dbReference type="ARBA" id="ARBA00022801"/>
    </source>
</evidence>
<dbReference type="EMBL" id="JABDTM020024339">
    <property type="protein sequence ID" value="KAH0814386.1"/>
    <property type="molecule type" value="Genomic_DNA"/>
</dbReference>
<dbReference type="CDD" id="cd09274">
    <property type="entry name" value="RNase_HI_RT_Ty3"/>
    <property type="match status" value="1"/>
</dbReference>
<feature type="transmembrane region" description="Helical" evidence="8">
    <location>
        <begin position="819"/>
        <end position="840"/>
    </location>
</feature>
<evidence type="ECO:0000313" key="10">
    <source>
        <dbReference type="EMBL" id="KAH0814386.1"/>
    </source>
</evidence>
<keyword evidence="2" id="KW-0548">Nucleotidyltransferase</keyword>
<dbReference type="PANTHER" id="PTHR37984:SF5">
    <property type="entry name" value="PROTEIN NYNRIN-LIKE"/>
    <property type="match status" value="1"/>
</dbReference>
<dbReference type="GO" id="GO:0003964">
    <property type="term" value="F:RNA-directed DNA polymerase activity"/>
    <property type="evidence" value="ECO:0007669"/>
    <property type="project" value="UniProtKB-KW"/>
</dbReference>
<feature type="region of interest" description="Disordered" evidence="7">
    <location>
        <begin position="714"/>
        <end position="733"/>
    </location>
</feature>
<protein>
    <recommendedName>
        <fullName evidence="9">Reverse transcriptase RNase H-like domain-containing protein</fullName>
    </recommendedName>
</protein>
<keyword evidence="3" id="KW-0540">Nuclease</keyword>
<dbReference type="GO" id="GO:0016787">
    <property type="term" value="F:hydrolase activity"/>
    <property type="evidence" value="ECO:0007669"/>
    <property type="project" value="UniProtKB-KW"/>
</dbReference>
<reference evidence="10" key="2">
    <citation type="submission" date="2021-08" db="EMBL/GenBank/DDBJ databases">
        <authorList>
            <person name="Eriksson T."/>
        </authorList>
    </citation>
    <scope>NUCLEOTIDE SEQUENCE</scope>
    <source>
        <strain evidence="10">Stoneville</strain>
        <tissue evidence="10">Whole head</tissue>
    </source>
</reference>
<dbReference type="Gene3D" id="3.10.10.10">
    <property type="entry name" value="HIV Type 1 Reverse Transcriptase, subunit A, domain 1"/>
    <property type="match status" value="1"/>
</dbReference>
<keyword evidence="8" id="KW-0812">Transmembrane</keyword>
<keyword evidence="8" id="KW-0472">Membrane</keyword>
<evidence type="ECO:0000256" key="4">
    <source>
        <dbReference type="ARBA" id="ARBA00022759"/>
    </source>
</evidence>
<name>A0A8J6LI33_TENMO</name>
<keyword evidence="11" id="KW-1185">Reference proteome</keyword>
<dbReference type="AlphaFoldDB" id="A0A8J6LI33"/>
<dbReference type="InterPro" id="IPR043502">
    <property type="entry name" value="DNA/RNA_pol_sf"/>
</dbReference>
<evidence type="ECO:0000256" key="6">
    <source>
        <dbReference type="ARBA" id="ARBA00022918"/>
    </source>
</evidence>
<sequence>MVLTRSQPGNPGDQPNTSSSESSMAPNKTTNEPGETSTGVQFAMLEAIQRTSNALEEALDRLSHSRSSEPPSVVPPVVLKLEDYLPTFSGDPDEDLEYFIQRLEEYFTEPFNSHLSDGTKPLRIVTEMMAAVDSNSTVNCIAARLSPTPGHRCEVHLEVETENETTLSMGIVYVDIVAGDITYPGTRLFVVPDLRDDVILGHEWLGVARASVCCAQQCHQFAAPHLTVYLDTVREFVGVMDATGNNKALISKFLNEQKKCALYECVNKMLTAGVVERSDSEYCSPLVLVKKRTAQTKPLRCHEFKRYFAISEMRKCSLLTSSPPQLGILADPNGSDVEVYLTAFATSDGATYQYRVMPFGLKNAPATFQKPMACVLSGLLSKCATYEEHINAQRRYQECLAVVFAIKNYRPYLEDKPFLLRTDNKCLLWLNGAKDSNAKLTGWSLLLQEFNFRVEHCPGKNNELRDVLSRQPEDVEVPDDTEDVDRMLVPKREDEGTAATERVCVIDVPTLMDEVKGIQLADPEFPKRQVGSGYFTSSTTYRRPVTQVTKKPCVQSLAKHLANSQPRRSDELRCSRMKCFAVGVTHRQERIVQHSSPPECRHRSVVQSPVYGIRPTDDRPVGMDSGPLETTPDQSQEEALALQRCYRRRYIRSGAPVPIFQLNDLVLIRYHVKREFEPTWVGPVRVITDARNNCYWVERGAYATREHINHLRPAPAGHESNGEISNLPQRAENQTKTRSILLTKAKMMHHPSTWVAWSPPRHRRKTSFGVTVDDTVANKLHDNVSTRDAHGTIVDSRGLGHQLPPTSARNRHGQHCLDTFVVIVVSLLLLLCYCLVIIVVDNKKVTTEAGVADYGRWESVTGHLFASVSLVSLVPTYRGGAGRKKRNNVLVSQIRRPLEKQPPSPVTLYIYR</sequence>
<keyword evidence="8" id="KW-1133">Transmembrane helix</keyword>
<keyword evidence="1" id="KW-0808">Transferase</keyword>
<keyword evidence="6" id="KW-0695">RNA-directed DNA polymerase</keyword>
<feature type="region of interest" description="Disordered" evidence="7">
    <location>
        <begin position="1"/>
        <end position="44"/>
    </location>
</feature>
<evidence type="ECO:0000256" key="8">
    <source>
        <dbReference type="SAM" id="Phobius"/>
    </source>
</evidence>